<feature type="binding site" evidence="7">
    <location>
        <position position="360"/>
    </location>
    <ligand>
        <name>Mn(2+)</name>
        <dbReference type="ChEBI" id="CHEBI:29035"/>
        <label>1</label>
    </ligand>
</feature>
<dbReference type="Pfam" id="PF02272">
    <property type="entry name" value="DHHA1"/>
    <property type="match status" value="1"/>
</dbReference>
<dbReference type="Pfam" id="PF21370">
    <property type="entry name" value="PAS_GdpP"/>
    <property type="match status" value="1"/>
</dbReference>
<dbReference type="GO" id="GO:0003676">
    <property type="term" value="F:nucleic acid binding"/>
    <property type="evidence" value="ECO:0007669"/>
    <property type="project" value="UniProtKB-UniRule"/>
</dbReference>
<keyword evidence="11" id="KW-1185">Reference proteome</keyword>
<dbReference type="PANTHER" id="PTHR47618">
    <property type="entry name" value="BIFUNCTIONAL OLIGORIBONUCLEASE AND PAP PHOSPHATASE NRNA"/>
    <property type="match status" value="1"/>
</dbReference>
<dbReference type="GO" id="GO:0016787">
    <property type="term" value="F:hydrolase activity"/>
    <property type="evidence" value="ECO:0007669"/>
    <property type="project" value="UniProtKB-UniRule"/>
</dbReference>
<reference evidence="10 11" key="1">
    <citation type="submission" date="2019-03" db="EMBL/GenBank/DDBJ databases">
        <title>Genomic Encyclopedia of Type Strains, Phase IV (KMG-IV): sequencing the most valuable type-strain genomes for metagenomic binning, comparative biology and taxonomic classification.</title>
        <authorList>
            <person name="Goeker M."/>
        </authorList>
    </citation>
    <scope>NUCLEOTIDE SEQUENCE [LARGE SCALE GENOMIC DNA]</scope>
    <source>
        <strain evidence="10 11">DSM 26752</strain>
    </source>
</reference>
<feature type="binding site" evidence="7">
    <location>
        <position position="356"/>
    </location>
    <ligand>
        <name>Mn(2+)</name>
        <dbReference type="ChEBI" id="CHEBI:29035"/>
        <label>1</label>
    </ligand>
</feature>
<dbReference type="GO" id="GO:0046872">
    <property type="term" value="F:metal ion binding"/>
    <property type="evidence" value="ECO:0007669"/>
    <property type="project" value="UniProtKB-KW"/>
</dbReference>
<comment type="cofactor">
    <cofactor evidence="7">
        <name>Mn(2+)</name>
        <dbReference type="ChEBI" id="CHEBI:29035"/>
    </cofactor>
    <text evidence="7">For phosphodiesterase activity, probably binds 2 Mn(2+) per subunit.</text>
</comment>
<evidence type="ECO:0000256" key="5">
    <source>
        <dbReference type="ARBA" id="ARBA00023136"/>
    </source>
</evidence>
<feature type="binding site" evidence="7">
    <location>
        <position position="454"/>
    </location>
    <ligand>
        <name>Mn(2+)</name>
        <dbReference type="ChEBI" id="CHEBI:29035"/>
        <label>2</label>
    </ligand>
</feature>
<dbReference type="GO" id="GO:0005886">
    <property type="term" value="C:plasma membrane"/>
    <property type="evidence" value="ECO:0007669"/>
    <property type="project" value="UniProtKB-SubCell"/>
</dbReference>
<comment type="caution">
    <text evidence="10">The sequence shown here is derived from an EMBL/GenBank/DDBJ whole genome shotgun (WGS) entry which is preliminary data.</text>
</comment>
<evidence type="ECO:0000313" key="11">
    <source>
        <dbReference type="Proteomes" id="UP000294567"/>
    </source>
</evidence>
<comment type="catalytic activity">
    <reaction evidence="6">
        <text>3',3'-c-di-AMP + H2O = 5'-O-phosphonoadenylyl-(3'-&gt;5')-adenosine + H(+)</text>
        <dbReference type="Rhea" id="RHEA:54420"/>
        <dbReference type="ChEBI" id="CHEBI:15377"/>
        <dbReference type="ChEBI" id="CHEBI:15378"/>
        <dbReference type="ChEBI" id="CHEBI:71500"/>
        <dbReference type="ChEBI" id="CHEBI:138171"/>
    </reaction>
</comment>
<keyword evidence="6" id="KW-0378">Hydrolase</keyword>
<dbReference type="InterPro" id="IPR049553">
    <property type="entry name" value="GdpP-like_PAS"/>
</dbReference>
<proteinExistence type="inferred from homology"/>
<accession>A0A4R3KVD8</accession>
<keyword evidence="7" id="KW-0464">Manganese</keyword>
<dbReference type="AlphaFoldDB" id="A0A4R3KVD8"/>
<dbReference type="Gene3D" id="3.10.310.30">
    <property type="match status" value="1"/>
</dbReference>
<keyword evidence="4 8" id="KW-1133">Transmembrane helix</keyword>
<dbReference type="PROSITE" id="PS50887">
    <property type="entry name" value="GGDEF"/>
    <property type="match status" value="1"/>
</dbReference>
<dbReference type="EMBL" id="SMAE01000007">
    <property type="protein sequence ID" value="TCS88686.1"/>
    <property type="molecule type" value="Genomic_DNA"/>
</dbReference>
<organism evidence="10 11">
    <name type="scientific">Keratinibaculum paraultunense</name>
    <dbReference type="NCBI Taxonomy" id="1278232"/>
    <lineage>
        <taxon>Bacteria</taxon>
        <taxon>Bacillati</taxon>
        <taxon>Bacillota</taxon>
        <taxon>Tissierellia</taxon>
        <taxon>Tissierellales</taxon>
        <taxon>Tepidimicrobiaceae</taxon>
        <taxon>Keratinibaculum</taxon>
    </lineage>
</organism>
<evidence type="ECO:0000259" key="9">
    <source>
        <dbReference type="PROSITE" id="PS50887"/>
    </source>
</evidence>
<dbReference type="InterPro" id="IPR038763">
    <property type="entry name" value="DHH_sf"/>
</dbReference>
<gene>
    <name evidence="10" type="ORF">EDD65_10736</name>
</gene>
<evidence type="ECO:0000256" key="7">
    <source>
        <dbReference type="PIRSR" id="PIRSR026583-50"/>
    </source>
</evidence>
<dbReference type="RefSeq" id="WP_132027697.1">
    <property type="nucleotide sequence ID" value="NZ_CP068564.1"/>
</dbReference>
<dbReference type="OrthoDB" id="9759476at2"/>
<keyword evidence="5 6" id="KW-0472">Membrane</keyword>
<feature type="domain" description="GGDEF" evidence="9">
    <location>
        <begin position="185"/>
        <end position="313"/>
    </location>
</feature>
<evidence type="ECO:0000256" key="1">
    <source>
        <dbReference type="ARBA" id="ARBA00004651"/>
    </source>
</evidence>
<feature type="binding site" evidence="7">
    <location>
        <position position="430"/>
    </location>
    <ligand>
        <name>Mn(2+)</name>
        <dbReference type="ChEBI" id="CHEBI:29035"/>
        <label>1</label>
    </ligand>
</feature>
<feature type="transmembrane region" description="Helical" evidence="8">
    <location>
        <begin position="14"/>
        <end position="46"/>
    </location>
</feature>
<dbReference type="GO" id="GO:0106409">
    <property type="term" value="F:cyclic-di-AMP phosphodiesterase activity"/>
    <property type="evidence" value="ECO:0007669"/>
    <property type="project" value="RHEA"/>
</dbReference>
<comment type="similarity">
    <text evidence="6">Belongs to the GdpP/PdeA phosphodiesterase family.</text>
</comment>
<dbReference type="InterPro" id="IPR043128">
    <property type="entry name" value="Rev_trsase/Diguanyl_cyclase"/>
</dbReference>
<dbReference type="InterPro" id="IPR000160">
    <property type="entry name" value="GGDEF_dom"/>
</dbReference>
<dbReference type="SUPFAM" id="SSF64182">
    <property type="entry name" value="DHH phosphoesterases"/>
    <property type="match status" value="1"/>
</dbReference>
<dbReference type="PIRSF" id="PIRSF026583">
    <property type="entry name" value="YybT"/>
    <property type="match status" value="1"/>
</dbReference>
<dbReference type="SUPFAM" id="SSF55073">
    <property type="entry name" value="Nucleotide cyclase"/>
    <property type="match status" value="1"/>
</dbReference>
<dbReference type="EC" id="3.1.4.-" evidence="6"/>
<dbReference type="Gene3D" id="3.30.70.270">
    <property type="match status" value="1"/>
</dbReference>
<dbReference type="FunFam" id="3.90.1640.10:FF:000002">
    <property type="entry name" value="Cyclic-di-AMP phosphodiesterase"/>
    <property type="match status" value="1"/>
</dbReference>
<name>A0A4R3KVD8_9FIRM</name>
<protein>
    <recommendedName>
        <fullName evidence="6">Cyclic-di-AMP phosphodiesterase</fullName>
        <ecNumber evidence="6">3.1.4.-</ecNumber>
    </recommendedName>
</protein>
<dbReference type="PANTHER" id="PTHR47618:SF2">
    <property type="entry name" value="CYCLIC-DI-AMP PHOSPHODIESTERASE GDPP"/>
    <property type="match status" value="1"/>
</dbReference>
<dbReference type="InterPro" id="IPR003156">
    <property type="entry name" value="DHHA1_dom"/>
</dbReference>
<evidence type="ECO:0000256" key="6">
    <source>
        <dbReference type="PIRNR" id="PIRNR026583"/>
    </source>
</evidence>
<dbReference type="Pfam" id="PF01368">
    <property type="entry name" value="DHH"/>
    <property type="match status" value="1"/>
</dbReference>
<evidence type="ECO:0000256" key="2">
    <source>
        <dbReference type="ARBA" id="ARBA00022475"/>
    </source>
</evidence>
<comment type="function">
    <text evidence="6">Has phosphodiesterase (PDE) activity against cyclic-di-AMP (c-di-AMP).</text>
</comment>
<sequence length="666" mass="76124">MDNKNLFNWKDTKLYLVIIGCLIVIIAYYQPILALIWAIALAYLIYHYNKTIHDKEKEWTKYIETLTEEFESATKHAVFNMPFPLVILEIDGTISWYNTRFSSMIDEENILNNKIEEFAPNLNIEEILKKDDKKPIEVKYKDRYYQIHYNIIEIKKAVSKKGIIIMLYWIDDTDRMILKDKYEDEKLTVCLAYVDNYDEVKNTTPEVNRPLVLAEIDKTISSYAAEHNGFTRKYENDKYLLIFENKDLQVIQQKKFDILDKIREIDKGNTIPITLSMGVGVNGKNPNETYEYAKAAIDIALGRGGDQTVVKKNNDLKFYGGKTKAIEKRNKVKARVISHALRQLIDQSEEVFVMGHKNADMDSFGASVGIVRAALNRNKKGYIILSGVNPSIKNIYERMKSEVPEYLDLILTPEEAYNKVDQSSLLVVVDNHKPSFTEAPELLDLTDKIVLIDHHRRGAEFLKDPILRYLEPYASSTCELVTEILYYMFEKMEMSEFEADALLAGITVDTKNFTFQTGVRTFEAASILKRSGADPTRVRHLFRDDFNTFLHKAEVVRNSKIVFNKVAIGRLEKDMEDSVLIAAQSANDLLNINGVEASFVLTLFEGKVHISGRSLGNVSVQLILEKLGGGGHLTSAGTQLEGITIDEAEELLINSIEEYFKEGDEE</sequence>
<dbReference type="InterPro" id="IPR029787">
    <property type="entry name" value="Nucleotide_cyclase"/>
</dbReference>
<keyword evidence="7" id="KW-0479">Metal-binding</keyword>
<evidence type="ECO:0000256" key="8">
    <source>
        <dbReference type="SAM" id="Phobius"/>
    </source>
</evidence>
<feature type="binding site" evidence="7">
    <location>
        <position position="430"/>
    </location>
    <ligand>
        <name>Mn(2+)</name>
        <dbReference type="ChEBI" id="CHEBI:29035"/>
        <label>2</label>
    </ligand>
</feature>
<keyword evidence="3 8" id="KW-0812">Transmembrane</keyword>
<dbReference type="InterPro" id="IPR014528">
    <property type="entry name" value="GdpP/PdeA"/>
</dbReference>
<dbReference type="Gene3D" id="3.90.1640.10">
    <property type="entry name" value="inorganic pyrophosphatase (n-terminal core)"/>
    <property type="match status" value="1"/>
</dbReference>
<dbReference type="InterPro" id="IPR001667">
    <property type="entry name" value="DDH_dom"/>
</dbReference>
<evidence type="ECO:0000256" key="3">
    <source>
        <dbReference type="ARBA" id="ARBA00022692"/>
    </source>
</evidence>
<feature type="binding site" evidence="7">
    <location>
        <position position="509"/>
    </location>
    <ligand>
        <name>Mn(2+)</name>
        <dbReference type="ChEBI" id="CHEBI:29035"/>
        <label>2</label>
    </ligand>
</feature>
<feature type="binding site" evidence="7">
    <location>
        <position position="362"/>
    </location>
    <ligand>
        <name>Mn(2+)</name>
        <dbReference type="ChEBI" id="CHEBI:29035"/>
        <label>2</label>
    </ligand>
</feature>
<comment type="subcellular location">
    <subcellularLocation>
        <location evidence="1">Cell membrane</location>
        <topology evidence="1">Multi-pass membrane protein</topology>
    </subcellularLocation>
</comment>
<evidence type="ECO:0000256" key="4">
    <source>
        <dbReference type="ARBA" id="ARBA00022989"/>
    </source>
</evidence>
<dbReference type="Gene3D" id="3.30.450.20">
    <property type="entry name" value="PAS domain"/>
    <property type="match status" value="1"/>
</dbReference>
<keyword evidence="2 6" id="KW-1003">Cell membrane</keyword>
<evidence type="ECO:0000313" key="10">
    <source>
        <dbReference type="EMBL" id="TCS88686.1"/>
    </source>
</evidence>
<dbReference type="Proteomes" id="UP000294567">
    <property type="component" value="Unassembled WGS sequence"/>
</dbReference>
<dbReference type="InterPro" id="IPR051319">
    <property type="entry name" value="Oligoribo/pAp-PDE_c-di-AMP_PDE"/>
</dbReference>
<dbReference type="Pfam" id="PF24898">
    <property type="entry name" value="GGDEF_GdpP"/>
    <property type="match status" value="1"/>
</dbReference>